<dbReference type="SUPFAM" id="SSF55874">
    <property type="entry name" value="ATPase domain of HSP90 chaperone/DNA topoisomerase II/histidine kinase"/>
    <property type="match status" value="1"/>
</dbReference>
<dbReference type="SUPFAM" id="SSF47384">
    <property type="entry name" value="Homodimeric domain of signal transducing histidine kinase"/>
    <property type="match status" value="1"/>
</dbReference>
<dbReference type="SMART" id="SM00388">
    <property type="entry name" value="HisKA"/>
    <property type="match status" value="1"/>
</dbReference>
<dbReference type="Pfam" id="PF02518">
    <property type="entry name" value="HATPase_c"/>
    <property type="match status" value="1"/>
</dbReference>
<dbReference type="InterPro" id="IPR003594">
    <property type="entry name" value="HATPase_dom"/>
</dbReference>
<evidence type="ECO:0000313" key="10">
    <source>
        <dbReference type="Proteomes" id="UP001163831"/>
    </source>
</evidence>
<evidence type="ECO:0000313" key="9">
    <source>
        <dbReference type="EMBL" id="UYH51415.1"/>
    </source>
</evidence>
<dbReference type="SMART" id="SM00387">
    <property type="entry name" value="HATPase_c"/>
    <property type="match status" value="1"/>
</dbReference>
<dbReference type="PRINTS" id="PR00344">
    <property type="entry name" value="BCTRLSENSOR"/>
</dbReference>
<dbReference type="InterPro" id="IPR005467">
    <property type="entry name" value="His_kinase_dom"/>
</dbReference>
<dbReference type="RefSeq" id="WP_319807009.1">
    <property type="nucleotide sequence ID" value="NZ_CP107052.1"/>
</dbReference>
<organism evidence="9 10">
    <name type="scientific">Candidatus Kirkpatrickella diaphorinae</name>
    <dbReference type="NCBI Taxonomy" id="2984322"/>
    <lineage>
        <taxon>Bacteria</taxon>
        <taxon>Pseudomonadati</taxon>
        <taxon>Pseudomonadota</taxon>
        <taxon>Alphaproteobacteria</taxon>
        <taxon>Acetobacterales</taxon>
        <taxon>Acetobacteraceae</taxon>
        <taxon>Candidatus Kirkpatrickella</taxon>
    </lineage>
</organism>
<keyword evidence="6" id="KW-0902">Two-component regulatory system</keyword>
<evidence type="ECO:0000256" key="1">
    <source>
        <dbReference type="ARBA" id="ARBA00000085"/>
    </source>
</evidence>
<dbReference type="EMBL" id="CP107052">
    <property type="protein sequence ID" value="UYH51415.1"/>
    <property type="molecule type" value="Genomic_DNA"/>
</dbReference>
<feature type="transmembrane region" description="Helical" evidence="7">
    <location>
        <begin position="6"/>
        <end position="23"/>
    </location>
</feature>
<protein>
    <recommendedName>
        <fullName evidence="2">histidine kinase</fullName>
        <ecNumber evidence="2">2.7.13.3</ecNumber>
    </recommendedName>
</protein>
<keyword evidence="7" id="KW-1133">Transmembrane helix</keyword>
<dbReference type="Proteomes" id="UP001163831">
    <property type="component" value="Chromosome"/>
</dbReference>
<dbReference type="InterPro" id="IPR050351">
    <property type="entry name" value="BphY/WalK/GraS-like"/>
</dbReference>
<dbReference type="CDD" id="cd00082">
    <property type="entry name" value="HisKA"/>
    <property type="match status" value="1"/>
</dbReference>
<dbReference type="InterPro" id="IPR004358">
    <property type="entry name" value="Sig_transdc_His_kin-like_C"/>
</dbReference>
<evidence type="ECO:0000256" key="6">
    <source>
        <dbReference type="ARBA" id="ARBA00023012"/>
    </source>
</evidence>
<dbReference type="Gene3D" id="1.10.287.130">
    <property type="match status" value="1"/>
</dbReference>
<keyword evidence="9" id="KW-0547">Nucleotide-binding</keyword>
<comment type="catalytic activity">
    <reaction evidence="1">
        <text>ATP + protein L-histidine = ADP + protein N-phospho-L-histidine.</text>
        <dbReference type="EC" id="2.7.13.3"/>
    </reaction>
</comment>
<keyword evidence="5" id="KW-0418">Kinase</keyword>
<dbReference type="GO" id="GO:0005524">
    <property type="term" value="F:ATP binding"/>
    <property type="evidence" value="ECO:0007669"/>
    <property type="project" value="UniProtKB-KW"/>
</dbReference>
<keyword evidence="9" id="KW-0067">ATP-binding</keyword>
<dbReference type="EC" id="2.7.13.3" evidence="2"/>
<dbReference type="Pfam" id="PF00512">
    <property type="entry name" value="HisKA"/>
    <property type="match status" value="1"/>
</dbReference>
<proteinExistence type="predicted"/>
<sequence>MLTIIWLVMTGVILVLFWQILRVRERGRRHATPSRPDPLLSLTETDDTRFTFAESVPVPLVVLDREGRSVLSNHRAVAMFGDALGAILRHPALQAAVSAARSGNPTFTQLEVDVPVQRVLQIRVNKWAETQTHKARKREDHMIVVLDDHTEAATTQRMQADFVAYASHELRTPLASMSAILETIEGQAADDPAAQKEFLAIMSRQAARMSRLIDRLLHLSRAQRLAHWRPETELHLDRLWSRMREEIAGLSRQYSGQVMMPEKVDSTTFLGDADQLVQMLLNLVENALKHAGPDCEIEVMARGDATSGVMFSVSDNGPGVAAKHLPRLTEQFYRVAGENIGGSGLGLAIVKHIVDRHAGRLKISSAAGEGFQCEVWLPGATPNHDPETTPPAEHA</sequence>
<evidence type="ECO:0000256" key="2">
    <source>
        <dbReference type="ARBA" id="ARBA00012438"/>
    </source>
</evidence>
<gene>
    <name evidence="9" type="ORF">N5W20_00595</name>
</gene>
<keyword evidence="7" id="KW-0472">Membrane</keyword>
<dbReference type="PANTHER" id="PTHR45453:SF1">
    <property type="entry name" value="PHOSPHATE REGULON SENSOR PROTEIN PHOR"/>
    <property type="match status" value="1"/>
</dbReference>
<feature type="domain" description="Histidine kinase" evidence="8">
    <location>
        <begin position="165"/>
        <end position="381"/>
    </location>
</feature>
<evidence type="ECO:0000256" key="7">
    <source>
        <dbReference type="SAM" id="Phobius"/>
    </source>
</evidence>
<evidence type="ECO:0000256" key="4">
    <source>
        <dbReference type="ARBA" id="ARBA00022679"/>
    </source>
</evidence>
<reference evidence="9" key="1">
    <citation type="submission" date="2022-10" db="EMBL/GenBank/DDBJ databases">
        <title>Candidatus Kirkpatrella diaphorinas gen. nov., sp. nov., an uncultured endosymbiont identified in a population of Diaphorina citri from Hawaii.</title>
        <authorList>
            <person name="Henry E.M."/>
            <person name="Carlson C.R."/>
            <person name="Kuo Y.-W."/>
        </authorList>
    </citation>
    <scope>NUCLEOTIDE SEQUENCE</scope>
    <source>
        <strain evidence="9">CADCRV1</strain>
    </source>
</reference>
<keyword evidence="3" id="KW-0597">Phosphoprotein</keyword>
<evidence type="ECO:0000259" key="8">
    <source>
        <dbReference type="PROSITE" id="PS50109"/>
    </source>
</evidence>
<evidence type="ECO:0000256" key="5">
    <source>
        <dbReference type="ARBA" id="ARBA00022777"/>
    </source>
</evidence>
<name>A0ABY6GKR6_9PROT</name>
<keyword evidence="7" id="KW-0812">Transmembrane</keyword>
<keyword evidence="4" id="KW-0808">Transferase</keyword>
<dbReference type="PROSITE" id="PS50109">
    <property type="entry name" value="HIS_KIN"/>
    <property type="match status" value="1"/>
</dbReference>
<dbReference type="InterPro" id="IPR003661">
    <property type="entry name" value="HisK_dim/P_dom"/>
</dbReference>
<dbReference type="Gene3D" id="3.30.565.10">
    <property type="entry name" value="Histidine kinase-like ATPase, C-terminal domain"/>
    <property type="match status" value="1"/>
</dbReference>
<dbReference type="PANTHER" id="PTHR45453">
    <property type="entry name" value="PHOSPHATE REGULON SENSOR PROTEIN PHOR"/>
    <property type="match status" value="1"/>
</dbReference>
<evidence type="ECO:0000256" key="3">
    <source>
        <dbReference type="ARBA" id="ARBA00022553"/>
    </source>
</evidence>
<keyword evidence="10" id="KW-1185">Reference proteome</keyword>
<dbReference type="InterPro" id="IPR036097">
    <property type="entry name" value="HisK_dim/P_sf"/>
</dbReference>
<dbReference type="CDD" id="cd00075">
    <property type="entry name" value="HATPase"/>
    <property type="match status" value="1"/>
</dbReference>
<accession>A0ABY6GKR6</accession>
<dbReference type="InterPro" id="IPR036890">
    <property type="entry name" value="HATPase_C_sf"/>
</dbReference>